<dbReference type="EMBL" id="RJVU01054446">
    <property type="protein sequence ID" value="ROL08900.1"/>
    <property type="molecule type" value="Genomic_DNA"/>
</dbReference>
<keyword evidence="3" id="KW-1185">Reference proteome</keyword>
<gene>
    <name evidence="2" type="ORF">DPX16_5236</name>
</gene>
<evidence type="ECO:0000259" key="1">
    <source>
        <dbReference type="Pfam" id="PF10545"/>
    </source>
</evidence>
<organism evidence="2 3">
    <name type="scientific">Anabarilius grahami</name>
    <name type="common">Kanglang fish</name>
    <name type="synonym">Barilius grahami</name>
    <dbReference type="NCBI Taxonomy" id="495550"/>
    <lineage>
        <taxon>Eukaryota</taxon>
        <taxon>Metazoa</taxon>
        <taxon>Chordata</taxon>
        <taxon>Craniata</taxon>
        <taxon>Vertebrata</taxon>
        <taxon>Euteleostomi</taxon>
        <taxon>Actinopterygii</taxon>
        <taxon>Neopterygii</taxon>
        <taxon>Teleostei</taxon>
        <taxon>Ostariophysi</taxon>
        <taxon>Cypriniformes</taxon>
        <taxon>Xenocyprididae</taxon>
        <taxon>Xenocypridinae</taxon>
        <taxon>Xenocypridinae incertae sedis</taxon>
        <taxon>Anabarilius</taxon>
    </lineage>
</organism>
<evidence type="ECO:0000313" key="3">
    <source>
        <dbReference type="Proteomes" id="UP000281406"/>
    </source>
</evidence>
<proteinExistence type="predicted"/>
<dbReference type="OrthoDB" id="5803771at2759"/>
<reference evidence="2 3" key="1">
    <citation type="submission" date="2018-10" db="EMBL/GenBank/DDBJ databases">
        <title>Genome assembly for a Yunnan-Guizhou Plateau 3E fish, Anabarilius grahami (Regan), and its evolutionary and genetic applications.</title>
        <authorList>
            <person name="Jiang W."/>
        </authorList>
    </citation>
    <scope>NUCLEOTIDE SEQUENCE [LARGE SCALE GENOMIC DNA]</scope>
    <source>
        <strain evidence="2">AG-KIZ</strain>
        <tissue evidence="2">Muscle</tissue>
    </source>
</reference>
<evidence type="ECO:0000313" key="2">
    <source>
        <dbReference type="EMBL" id="ROL08900.1"/>
    </source>
</evidence>
<accession>A0A3N0Y1C0</accession>
<dbReference type="Proteomes" id="UP000281406">
    <property type="component" value="Unassembled WGS sequence"/>
</dbReference>
<dbReference type="InterPro" id="IPR006578">
    <property type="entry name" value="MADF-dom"/>
</dbReference>
<sequence>MEDKLIVAACGHPDLYDVSSYFYRDRNKKDLAWKRISEEIGQSADEMMCLFRGSVQKEMEESEGHIFEREEKGDREKKWISSRVSQKVEVLCGPVLP</sequence>
<name>A0A3N0Y1C0_ANAGA</name>
<dbReference type="Pfam" id="PF10545">
    <property type="entry name" value="MADF_DNA_bdg"/>
    <property type="match status" value="1"/>
</dbReference>
<feature type="domain" description="MADF" evidence="1">
    <location>
        <begin position="6"/>
        <end position="78"/>
    </location>
</feature>
<protein>
    <recommendedName>
        <fullName evidence="1">MADF domain-containing protein</fullName>
    </recommendedName>
</protein>
<dbReference type="AlphaFoldDB" id="A0A3N0Y1C0"/>
<comment type="caution">
    <text evidence="2">The sequence shown here is derived from an EMBL/GenBank/DDBJ whole genome shotgun (WGS) entry which is preliminary data.</text>
</comment>